<proteinExistence type="inferred from homology"/>
<evidence type="ECO:0000313" key="5">
    <source>
        <dbReference type="Proteomes" id="UP001320420"/>
    </source>
</evidence>
<dbReference type="GO" id="GO:0005524">
    <property type="term" value="F:ATP binding"/>
    <property type="evidence" value="ECO:0007669"/>
    <property type="project" value="InterPro"/>
</dbReference>
<comment type="caution">
    <text evidence="4">The sequence shown here is derived from an EMBL/GenBank/DDBJ whole genome shotgun (WGS) entry which is preliminary data.</text>
</comment>
<dbReference type="EMBL" id="JAKJXP020000004">
    <property type="protein sequence ID" value="KAK7756934.1"/>
    <property type="molecule type" value="Genomic_DNA"/>
</dbReference>
<dbReference type="Proteomes" id="UP001320420">
    <property type="component" value="Unassembled WGS sequence"/>
</dbReference>
<dbReference type="InterPro" id="IPR001752">
    <property type="entry name" value="Kinesin_motor_dom"/>
</dbReference>
<dbReference type="GO" id="GO:0007018">
    <property type="term" value="P:microtubule-based movement"/>
    <property type="evidence" value="ECO:0007669"/>
    <property type="project" value="InterPro"/>
</dbReference>
<dbReference type="AlphaFoldDB" id="A0AAN9YWF7"/>
<accession>A0AAN9YWF7</accession>
<organism evidence="4 5">
    <name type="scientific">Diatrype stigma</name>
    <dbReference type="NCBI Taxonomy" id="117547"/>
    <lineage>
        <taxon>Eukaryota</taxon>
        <taxon>Fungi</taxon>
        <taxon>Dikarya</taxon>
        <taxon>Ascomycota</taxon>
        <taxon>Pezizomycotina</taxon>
        <taxon>Sordariomycetes</taxon>
        <taxon>Xylariomycetidae</taxon>
        <taxon>Xylariales</taxon>
        <taxon>Diatrypaceae</taxon>
        <taxon>Diatrype</taxon>
    </lineage>
</organism>
<gene>
    <name evidence="4" type="primary">KIP1_2</name>
    <name evidence="4" type="ORF">SLS62_000950</name>
</gene>
<dbReference type="InterPro" id="IPR036961">
    <property type="entry name" value="Kinesin_motor_dom_sf"/>
</dbReference>
<protein>
    <submittedName>
        <fullName evidence="4">Kinesin-related motor protein</fullName>
    </submittedName>
</protein>
<sequence length="163" mass="17723">MQSRSQRSQRPSAASTTRSGIATRAGSRPQATTRISALRHPAVNHAIASSRVDRNAAPSPAESMLSTTTTGTKRKERDFDLEAAGEATNINVVVRCRGRNEREVRENSAVVCETEGVKGKLIELSMGPSALSNKTYNFDRVFSQAADQSMVYDDVVKPILEEV</sequence>
<name>A0AAN9YWF7_9PEZI</name>
<evidence type="ECO:0000256" key="2">
    <source>
        <dbReference type="SAM" id="MobiDB-lite"/>
    </source>
</evidence>
<dbReference type="PROSITE" id="PS50067">
    <property type="entry name" value="KINESIN_MOTOR_2"/>
    <property type="match status" value="1"/>
</dbReference>
<keyword evidence="5" id="KW-1185">Reference proteome</keyword>
<comment type="caution">
    <text evidence="1">Lacks conserved residue(s) required for the propagation of feature annotation.</text>
</comment>
<dbReference type="InterPro" id="IPR027417">
    <property type="entry name" value="P-loop_NTPase"/>
</dbReference>
<feature type="domain" description="Kinesin motor" evidence="3">
    <location>
        <begin position="89"/>
        <end position="163"/>
    </location>
</feature>
<evidence type="ECO:0000256" key="1">
    <source>
        <dbReference type="PROSITE-ProRule" id="PRU00283"/>
    </source>
</evidence>
<dbReference type="Gene3D" id="3.40.850.10">
    <property type="entry name" value="Kinesin motor domain"/>
    <property type="match status" value="1"/>
</dbReference>
<feature type="region of interest" description="Disordered" evidence="2">
    <location>
        <begin position="1"/>
        <end position="78"/>
    </location>
</feature>
<dbReference type="SUPFAM" id="SSF52540">
    <property type="entry name" value="P-loop containing nucleoside triphosphate hydrolases"/>
    <property type="match status" value="1"/>
</dbReference>
<evidence type="ECO:0000259" key="3">
    <source>
        <dbReference type="PROSITE" id="PS50067"/>
    </source>
</evidence>
<comment type="similarity">
    <text evidence="1">Belongs to the TRAFAC class myosin-kinesin ATPase superfamily. Kinesin family.</text>
</comment>
<reference evidence="4 5" key="1">
    <citation type="submission" date="2024-02" db="EMBL/GenBank/DDBJ databases">
        <title>De novo assembly and annotation of 12 fungi associated with fruit tree decline syndrome in Ontario, Canada.</title>
        <authorList>
            <person name="Sulman M."/>
            <person name="Ellouze W."/>
            <person name="Ilyukhin E."/>
        </authorList>
    </citation>
    <scope>NUCLEOTIDE SEQUENCE [LARGE SCALE GENOMIC DNA]</scope>
    <source>
        <strain evidence="4 5">M11/M66-122</strain>
    </source>
</reference>
<feature type="compositionally biased region" description="Low complexity" evidence="2">
    <location>
        <begin position="1"/>
        <end position="10"/>
    </location>
</feature>
<evidence type="ECO:0000313" key="4">
    <source>
        <dbReference type="EMBL" id="KAK7756934.1"/>
    </source>
</evidence>
<feature type="compositionally biased region" description="Polar residues" evidence="2">
    <location>
        <begin position="11"/>
        <end position="20"/>
    </location>
</feature>
<dbReference type="GO" id="GO:0008017">
    <property type="term" value="F:microtubule binding"/>
    <property type="evidence" value="ECO:0007669"/>
    <property type="project" value="InterPro"/>
</dbReference>
<dbReference type="GO" id="GO:0003777">
    <property type="term" value="F:microtubule motor activity"/>
    <property type="evidence" value="ECO:0007669"/>
    <property type="project" value="InterPro"/>
</dbReference>